<feature type="region of interest" description="Disordered" evidence="1">
    <location>
        <begin position="1"/>
        <end position="36"/>
    </location>
</feature>
<reference evidence="2" key="2">
    <citation type="submission" date="2021-08" db="EMBL/GenBank/DDBJ databases">
        <authorList>
            <person name="Eriksson T."/>
        </authorList>
    </citation>
    <scope>NUCLEOTIDE SEQUENCE</scope>
    <source>
        <strain evidence="2">Stoneville</strain>
        <tissue evidence="2">Whole head</tissue>
    </source>
</reference>
<accession>A0A8J6H9Q9</accession>
<keyword evidence="3" id="KW-1185">Reference proteome</keyword>
<dbReference type="AlphaFoldDB" id="A0A8J6H9Q9"/>
<proteinExistence type="predicted"/>
<dbReference type="Proteomes" id="UP000719412">
    <property type="component" value="Unassembled WGS sequence"/>
</dbReference>
<reference evidence="2" key="1">
    <citation type="journal article" date="2020" name="J Insects Food Feed">
        <title>The yellow mealworm (Tenebrio molitor) genome: a resource for the emerging insects as food and feed industry.</title>
        <authorList>
            <person name="Eriksson T."/>
            <person name="Andere A."/>
            <person name="Kelstrup H."/>
            <person name="Emery V."/>
            <person name="Picard C."/>
        </authorList>
    </citation>
    <scope>NUCLEOTIDE SEQUENCE</scope>
    <source>
        <strain evidence="2">Stoneville</strain>
        <tissue evidence="2">Whole head</tissue>
    </source>
</reference>
<evidence type="ECO:0000256" key="1">
    <source>
        <dbReference type="SAM" id="MobiDB-lite"/>
    </source>
</evidence>
<dbReference type="EMBL" id="JABDTM020027480">
    <property type="protein sequence ID" value="KAH0810447.1"/>
    <property type="molecule type" value="Genomic_DNA"/>
</dbReference>
<name>A0A8J6H9Q9_TENMO</name>
<sequence>MFDKCANMNQTTVKPHLAHDQEPTPTTSLPTIPPQPPQTYLFHFQSRWTNRLRLSHVNTCHKITGALHSRMNESPTGNSAVHVHNRHARLTGCTHGRLFAIDQGAHPCANLKRQCRADASPNSIPTMHENYHRTAATLADFCRSRAHLGGGFVPHRDQFHGALSERGEAAAAAAIVVYEDTPEVEQGLVWGESPRAFAPEVAVARAANGSTSTTINHVKCCTNMAATYTEHPSQINTLRMDPVCR</sequence>
<protein>
    <submittedName>
        <fullName evidence="2">Uncharacterized protein</fullName>
    </submittedName>
</protein>
<evidence type="ECO:0000313" key="2">
    <source>
        <dbReference type="EMBL" id="KAH0810447.1"/>
    </source>
</evidence>
<gene>
    <name evidence="2" type="ORF">GEV33_012344</name>
</gene>
<organism evidence="2 3">
    <name type="scientific">Tenebrio molitor</name>
    <name type="common">Yellow mealworm beetle</name>
    <dbReference type="NCBI Taxonomy" id="7067"/>
    <lineage>
        <taxon>Eukaryota</taxon>
        <taxon>Metazoa</taxon>
        <taxon>Ecdysozoa</taxon>
        <taxon>Arthropoda</taxon>
        <taxon>Hexapoda</taxon>
        <taxon>Insecta</taxon>
        <taxon>Pterygota</taxon>
        <taxon>Neoptera</taxon>
        <taxon>Endopterygota</taxon>
        <taxon>Coleoptera</taxon>
        <taxon>Polyphaga</taxon>
        <taxon>Cucujiformia</taxon>
        <taxon>Tenebrionidae</taxon>
        <taxon>Tenebrio</taxon>
    </lineage>
</organism>
<evidence type="ECO:0000313" key="3">
    <source>
        <dbReference type="Proteomes" id="UP000719412"/>
    </source>
</evidence>
<comment type="caution">
    <text evidence="2">The sequence shown here is derived from an EMBL/GenBank/DDBJ whole genome shotgun (WGS) entry which is preliminary data.</text>
</comment>